<accession>A0A090JZ00</accession>
<evidence type="ECO:0000256" key="3">
    <source>
        <dbReference type="ARBA" id="ARBA00022692"/>
    </source>
</evidence>
<dbReference type="KEGG" id="awd:AWOD_II_0034"/>
<feature type="transmembrane region" description="Helical" evidence="7">
    <location>
        <begin position="14"/>
        <end position="35"/>
    </location>
</feature>
<keyword evidence="6" id="KW-0813">Transport</keyword>
<keyword evidence="4 7" id="KW-1133">Transmembrane helix</keyword>
<dbReference type="Pfam" id="PF01618">
    <property type="entry name" value="MotA_ExbB"/>
    <property type="match status" value="1"/>
</dbReference>
<evidence type="ECO:0000256" key="5">
    <source>
        <dbReference type="ARBA" id="ARBA00023136"/>
    </source>
</evidence>
<dbReference type="AlphaFoldDB" id="A0A090JZ00"/>
<protein>
    <submittedName>
        <fullName evidence="9">TonB system biopolymer transport protein ExbB</fullName>
    </submittedName>
</protein>
<dbReference type="PATRIC" id="fig|80852.17.peg.2768"/>
<evidence type="ECO:0000259" key="8">
    <source>
        <dbReference type="Pfam" id="PF01618"/>
    </source>
</evidence>
<evidence type="ECO:0000313" key="10">
    <source>
        <dbReference type="Proteomes" id="UP000032427"/>
    </source>
</evidence>
<keyword evidence="6" id="KW-0653">Protein transport</keyword>
<keyword evidence="5 7" id="KW-0472">Membrane</keyword>
<dbReference type="GO" id="GO:0005886">
    <property type="term" value="C:plasma membrane"/>
    <property type="evidence" value="ECO:0007669"/>
    <property type="project" value="UniProtKB-SubCell"/>
</dbReference>
<proteinExistence type="inferred from homology"/>
<feature type="transmembrane region" description="Helical" evidence="7">
    <location>
        <begin position="88"/>
        <end position="106"/>
    </location>
</feature>
<comment type="subcellular location">
    <subcellularLocation>
        <location evidence="1">Cell membrane</location>
        <topology evidence="1">Multi-pass membrane protein</topology>
    </subcellularLocation>
    <subcellularLocation>
        <location evidence="6">Membrane</location>
        <topology evidence="6">Multi-pass membrane protein</topology>
    </subcellularLocation>
</comment>
<dbReference type="PANTHER" id="PTHR30625">
    <property type="entry name" value="PROTEIN TOLQ"/>
    <property type="match status" value="1"/>
</dbReference>
<dbReference type="InterPro" id="IPR050790">
    <property type="entry name" value="ExbB/TolQ_transport"/>
</dbReference>
<feature type="domain" description="MotA/TolQ/ExbB proton channel" evidence="8">
    <location>
        <begin position="79"/>
        <end position="158"/>
    </location>
</feature>
<reference evidence="10" key="1">
    <citation type="submission" date="2014-09" db="EMBL/GenBank/DDBJ databases">
        <authorList>
            <person name="Hjerde E."/>
        </authorList>
    </citation>
    <scope>NUCLEOTIDE SEQUENCE [LARGE SCALE GENOMIC DNA]</scope>
    <source>
        <strain evidence="10">06/09/139</strain>
    </source>
</reference>
<keyword evidence="2" id="KW-1003">Cell membrane</keyword>
<evidence type="ECO:0000256" key="7">
    <source>
        <dbReference type="SAM" id="Phobius"/>
    </source>
</evidence>
<evidence type="ECO:0000256" key="2">
    <source>
        <dbReference type="ARBA" id="ARBA00022475"/>
    </source>
</evidence>
<feature type="transmembrane region" description="Helical" evidence="7">
    <location>
        <begin position="126"/>
        <end position="147"/>
    </location>
</feature>
<keyword evidence="10" id="KW-1185">Reference proteome</keyword>
<dbReference type="Proteomes" id="UP000032427">
    <property type="component" value="Chromosome 2"/>
</dbReference>
<evidence type="ECO:0000256" key="6">
    <source>
        <dbReference type="RuleBase" id="RU004057"/>
    </source>
</evidence>
<dbReference type="HOGENOM" id="CLU_053325_7_0_6"/>
<evidence type="ECO:0000313" key="9">
    <source>
        <dbReference type="EMBL" id="CED56693.1"/>
    </source>
</evidence>
<dbReference type="OrthoDB" id="4045at2"/>
<dbReference type="EMBL" id="LN554847">
    <property type="protein sequence ID" value="CED56693.1"/>
    <property type="molecule type" value="Genomic_DNA"/>
</dbReference>
<dbReference type="PANTHER" id="PTHR30625:SF18">
    <property type="entry name" value="TONB2 ENERGY TRANSDUCTION SYSTEM INNER MEMBRANE COMPONENT EXBB"/>
    <property type="match status" value="1"/>
</dbReference>
<organism evidence="9 10">
    <name type="scientific">Aliivibrio wodanis</name>
    <dbReference type="NCBI Taxonomy" id="80852"/>
    <lineage>
        <taxon>Bacteria</taxon>
        <taxon>Pseudomonadati</taxon>
        <taxon>Pseudomonadota</taxon>
        <taxon>Gammaproteobacteria</taxon>
        <taxon>Vibrionales</taxon>
        <taxon>Vibrionaceae</taxon>
        <taxon>Aliivibrio</taxon>
    </lineage>
</organism>
<name>A0A090JZ00_9GAMM</name>
<dbReference type="GeneID" id="28542281"/>
<dbReference type="GO" id="GO:0017038">
    <property type="term" value="P:protein import"/>
    <property type="evidence" value="ECO:0007669"/>
    <property type="project" value="TreeGrafter"/>
</dbReference>
<dbReference type="InterPro" id="IPR002898">
    <property type="entry name" value="MotA_ExbB_proton_chnl"/>
</dbReference>
<comment type="similarity">
    <text evidence="6">Belongs to the exbB/tolQ family.</text>
</comment>
<gene>
    <name evidence="9" type="ORF">AWOD_II_0034</name>
</gene>
<evidence type="ECO:0000256" key="4">
    <source>
        <dbReference type="ARBA" id="ARBA00022989"/>
    </source>
</evidence>
<dbReference type="STRING" id="80852.AWOD_II_0034"/>
<evidence type="ECO:0000256" key="1">
    <source>
        <dbReference type="ARBA" id="ARBA00004651"/>
    </source>
</evidence>
<keyword evidence="3 7" id="KW-0812">Transmembrane</keyword>
<sequence length="169" mass="19188">MLSFLGYPLPAPSVIMWAILFVSFCMWVNLIQGYWRINKLQTSGYITQLNLRLKGYSSLTKSEAEYLFIGWQSEVKLYLKKGNSEVRLFVRLLPMLGLLGTVDGMMDCFANLNNTKVLDAISKGISQAMFTTLAGLLAALSGMYLAYNLNRRQQKVLLKLKYELAHDEN</sequence>